<protein>
    <submittedName>
        <fullName evidence="1">Uncharacterized protein</fullName>
    </submittedName>
</protein>
<reference evidence="1" key="2">
    <citation type="journal article" date="2021" name="PeerJ">
        <title>Extensive microbial diversity within the chicken gut microbiome revealed by metagenomics and culture.</title>
        <authorList>
            <person name="Gilroy R."/>
            <person name="Ravi A."/>
            <person name="Getino M."/>
            <person name="Pursley I."/>
            <person name="Horton D.L."/>
            <person name="Alikhan N.F."/>
            <person name="Baker D."/>
            <person name="Gharbi K."/>
            <person name="Hall N."/>
            <person name="Watson M."/>
            <person name="Adriaenssens E.M."/>
            <person name="Foster-Nyarko E."/>
            <person name="Jarju S."/>
            <person name="Secka A."/>
            <person name="Antonio M."/>
            <person name="Oren A."/>
            <person name="Chaudhuri R.R."/>
            <person name="La Ragione R."/>
            <person name="Hildebrand F."/>
            <person name="Pallen M.J."/>
        </authorList>
    </citation>
    <scope>NUCLEOTIDE SEQUENCE</scope>
    <source>
        <strain evidence="1">CHK197-8231</strain>
    </source>
</reference>
<dbReference type="Proteomes" id="UP000824087">
    <property type="component" value="Unassembled WGS sequence"/>
</dbReference>
<evidence type="ECO:0000313" key="1">
    <source>
        <dbReference type="EMBL" id="HIU22733.1"/>
    </source>
</evidence>
<reference evidence="1" key="1">
    <citation type="submission" date="2020-10" db="EMBL/GenBank/DDBJ databases">
        <authorList>
            <person name="Gilroy R."/>
        </authorList>
    </citation>
    <scope>NUCLEOTIDE SEQUENCE</scope>
    <source>
        <strain evidence="1">CHK197-8231</strain>
    </source>
</reference>
<organism evidence="1 2">
    <name type="scientific">Candidatus Fimihabitans intestinipullorum</name>
    <dbReference type="NCBI Taxonomy" id="2840820"/>
    <lineage>
        <taxon>Bacteria</taxon>
        <taxon>Bacillati</taxon>
        <taxon>Mycoplasmatota</taxon>
        <taxon>Mycoplasmatota incertae sedis</taxon>
        <taxon>Candidatus Fimihabitans</taxon>
    </lineage>
</organism>
<dbReference type="AlphaFoldDB" id="A0A9D1L495"/>
<sequence length="242" mass="27728">MMKPFIIDFQICNHYVSEPELQRLIAQYQSSGQFTYDELTAFLNTVIFNARLKLLDHSDGSFRNLCDTAQSMIGRGLESIGIPVRILDIGAAIHEEALGHSVLIADLVCEGKPYPVLIDITYQQFCLTENCLDSCYIKKDGFVLMSPDPGYVAKKNPQTTEVIRRLLEYGYLPWTKEIAKNYCDTFFLSRTGREEEIEKQSHTGEEYLAMTRKSNRGYSNSVEDLKRKGLLLFSSDQHHYQK</sequence>
<dbReference type="EMBL" id="DVML01000025">
    <property type="protein sequence ID" value="HIU22733.1"/>
    <property type="molecule type" value="Genomic_DNA"/>
</dbReference>
<comment type="caution">
    <text evidence="1">The sequence shown here is derived from an EMBL/GenBank/DDBJ whole genome shotgun (WGS) entry which is preliminary data.</text>
</comment>
<accession>A0A9D1L495</accession>
<name>A0A9D1L495_9BACT</name>
<gene>
    <name evidence="1" type="ORF">IAD49_04035</name>
</gene>
<proteinExistence type="predicted"/>
<evidence type="ECO:0000313" key="2">
    <source>
        <dbReference type="Proteomes" id="UP000824087"/>
    </source>
</evidence>